<dbReference type="Proteomes" id="UP000324222">
    <property type="component" value="Unassembled WGS sequence"/>
</dbReference>
<organism evidence="1 2">
    <name type="scientific">Portunus trituberculatus</name>
    <name type="common">Swimming crab</name>
    <name type="synonym">Neptunus trituberculatus</name>
    <dbReference type="NCBI Taxonomy" id="210409"/>
    <lineage>
        <taxon>Eukaryota</taxon>
        <taxon>Metazoa</taxon>
        <taxon>Ecdysozoa</taxon>
        <taxon>Arthropoda</taxon>
        <taxon>Crustacea</taxon>
        <taxon>Multicrustacea</taxon>
        <taxon>Malacostraca</taxon>
        <taxon>Eumalacostraca</taxon>
        <taxon>Eucarida</taxon>
        <taxon>Decapoda</taxon>
        <taxon>Pleocyemata</taxon>
        <taxon>Brachyura</taxon>
        <taxon>Eubrachyura</taxon>
        <taxon>Portunoidea</taxon>
        <taxon>Portunidae</taxon>
        <taxon>Portuninae</taxon>
        <taxon>Portunus</taxon>
    </lineage>
</organism>
<sequence>MTPTTTIASPSAAKQNKPSPITRVYQRCFLQVDWFASVLSSRVPHSPCLPPRPSLLPSSCTSSCSLIRSEDLTSSVP</sequence>
<accession>A0A5B7GVF2</accession>
<reference evidence="1 2" key="1">
    <citation type="submission" date="2019-05" db="EMBL/GenBank/DDBJ databases">
        <title>Another draft genome of Portunus trituberculatus and its Hox gene families provides insights of decapod evolution.</title>
        <authorList>
            <person name="Jeong J.-H."/>
            <person name="Song I."/>
            <person name="Kim S."/>
            <person name="Choi T."/>
            <person name="Kim D."/>
            <person name="Ryu S."/>
            <person name="Kim W."/>
        </authorList>
    </citation>
    <scope>NUCLEOTIDE SEQUENCE [LARGE SCALE GENOMIC DNA]</scope>
    <source>
        <tissue evidence="1">Muscle</tissue>
    </source>
</reference>
<name>A0A5B7GVF2_PORTR</name>
<evidence type="ECO:0000313" key="1">
    <source>
        <dbReference type="EMBL" id="MPC61177.1"/>
    </source>
</evidence>
<dbReference type="EMBL" id="VSRR010018275">
    <property type="protein sequence ID" value="MPC61177.1"/>
    <property type="molecule type" value="Genomic_DNA"/>
</dbReference>
<proteinExistence type="predicted"/>
<dbReference type="AlphaFoldDB" id="A0A5B7GVF2"/>
<comment type="caution">
    <text evidence="1">The sequence shown here is derived from an EMBL/GenBank/DDBJ whole genome shotgun (WGS) entry which is preliminary data.</text>
</comment>
<keyword evidence="2" id="KW-1185">Reference proteome</keyword>
<protein>
    <submittedName>
        <fullName evidence="1">Uncharacterized protein</fullName>
    </submittedName>
</protein>
<evidence type="ECO:0000313" key="2">
    <source>
        <dbReference type="Proteomes" id="UP000324222"/>
    </source>
</evidence>
<gene>
    <name evidence="1" type="ORF">E2C01_055241</name>
</gene>